<dbReference type="EMBL" id="AMZH03005803">
    <property type="protein sequence ID" value="RRT65474.1"/>
    <property type="molecule type" value="Genomic_DNA"/>
</dbReference>
<sequence length="157" mass="17711">MRSSRLQQPGRRQDERRMQGRKRSTGWAVGRCWCRWQQQQRQRLRGLREAVEEGTAGKVGAAAWGATATAIWQRRKGEMTMTKKAAMATASGRREEAAQRQSRGDRFVRQRLRKATTRLVEEEDDARGLAAEGATGRRQQPRTCGGGRNWKKTAAGG</sequence>
<name>A0A426ZNG6_ENSVE</name>
<organism evidence="2 3">
    <name type="scientific">Ensete ventricosum</name>
    <name type="common">Abyssinian banana</name>
    <name type="synonym">Musa ensete</name>
    <dbReference type="NCBI Taxonomy" id="4639"/>
    <lineage>
        <taxon>Eukaryota</taxon>
        <taxon>Viridiplantae</taxon>
        <taxon>Streptophyta</taxon>
        <taxon>Embryophyta</taxon>
        <taxon>Tracheophyta</taxon>
        <taxon>Spermatophyta</taxon>
        <taxon>Magnoliopsida</taxon>
        <taxon>Liliopsida</taxon>
        <taxon>Zingiberales</taxon>
        <taxon>Musaceae</taxon>
        <taxon>Ensete</taxon>
    </lineage>
</organism>
<feature type="region of interest" description="Disordered" evidence="1">
    <location>
        <begin position="120"/>
        <end position="157"/>
    </location>
</feature>
<dbReference type="Proteomes" id="UP000287651">
    <property type="component" value="Unassembled WGS sequence"/>
</dbReference>
<dbReference type="AlphaFoldDB" id="A0A426ZNG6"/>
<protein>
    <submittedName>
        <fullName evidence="2">Uncharacterized protein</fullName>
    </submittedName>
</protein>
<evidence type="ECO:0000313" key="3">
    <source>
        <dbReference type="Proteomes" id="UP000287651"/>
    </source>
</evidence>
<evidence type="ECO:0000313" key="2">
    <source>
        <dbReference type="EMBL" id="RRT65474.1"/>
    </source>
</evidence>
<feature type="region of interest" description="Disordered" evidence="1">
    <location>
        <begin position="1"/>
        <end position="23"/>
    </location>
</feature>
<comment type="caution">
    <text evidence="2">The sequence shown here is derived from an EMBL/GenBank/DDBJ whole genome shotgun (WGS) entry which is preliminary data.</text>
</comment>
<accession>A0A426ZNG6</accession>
<evidence type="ECO:0000256" key="1">
    <source>
        <dbReference type="SAM" id="MobiDB-lite"/>
    </source>
</evidence>
<proteinExistence type="predicted"/>
<gene>
    <name evidence="2" type="ORF">B296_00023438</name>
</gene>
<reference evidence="2 3" key="1">
    <citation type="journal article" date="2014" name="Agronomy (Basel)">
        <title>A Draft Genome Sequence for Ensete ventricosum, the Drought-Tolerant Tree Against Hunger.</title>
        <authorList>
            <person name="Harrison J."/>
            <person name="Moore K.A."/>
            <person name="Paszkiewicz K."/>
            <person name="Jones T."/>
            <person name="Grant M."/>
            <person name="Ambacheew D."/>
            <person name="Muzemil S."/>
            <person name="Studholme D.J."/>
        </authorList>
    </citation>
    <scope>NUCLEOTIDE SEQUENCE [LARGE SCALE GENOMIC DNA]</scope>
</reference>